<proteinExistence type="predicted"/>
<feature type="transmembrane region" description="Helical" evidence="1">
    <location>
        <begin position="272"/>
        <end position="293"/>
    </location>
</feature>
<keyword evidence="1" id="KW-0472">Membrane</keyword>
<dbReference type="EMBL" id="KZ613855">
    <property type="protein sequence ID" value="PMD55471.1"/>
    <property type="molecule type" value="Genomic_DNA"/>
</dbReference>
<keyword evidence="1" id="KW-1133">Transmembrane helix</keyword>
<dbReference type="Proteomes" id="UP000235371">
    <property type="component" value="Unassembled WGS sequence"/>
</dbReference>
<keyword evidence="1" id="KW-0812">Transmembrane</keyword>
<accession>A0A2J6SXJ6</accession>
<dbReference type="PANTHER" id="PTHR37577">
    <property type="entry name" value="INTEGRAL MEMBRANE PROTEIN"/>
    <property type="match status" value="1"/>
</dbReference>
<feature type="transmembrane region" description="Helical" evidence="1">
    <location>
        <begin position="222"/>
        <end position="241"/>
    </location>
</feature>
<evidence type="ECO:0000256" key="1">
    <source>
        <dbReference type="SAM" id="Phobius"/>
    </source>
</evidence>
<dbReference type="RefSeq" id="XP_024732375.1">
    <property type="nucleotide sequence ID" value="XM_024875496.1"/>
</dbReference>
<protein>
    <submittedName>
        <fullName evidence="2">Uncharacterized protein</fullName>
    </submittedName>
</protein>
<dbReference type="AlphaFoldDB" id="A0A2J6SXJ6"/>
<organism evidence="2 3">
    <name type="scientific">Hyaloscypha bicolor E</name>
    <dbReference type="NCBI Taxonomy" id="1095630"/>
    <lineage>
        <taxon>Eukaryota</taxon>
        <taxon>Fungi</taxon>
        <taxon>Dikarya</taxon>
        <taxon>Ascomycota</taxon>
        <taxon>Pezizomycotina</taxon>
        <taxon>Leotiomycetes</taxon>
        <taxon>Helotiales</taxon>
        <taxon>Hyaloscyphaceae</taxon>
        <taxon>Hyaloscypha</taxon>
        <taxon>Hyaloscypha bicolor</taxon>
    </lineage>
</organism>
<evidence type="ECO:0000313" key="2">
    <source>
        <dbReference type="EMBL" id="PMD55471.1"/>
    </source>
</evidence>
<dbReference type="InParanoid" id="A0A2J6SXJ6"/>
<evidence type="ECO:0000313" key="3">
    <source>
        <dbReference type="Proteomes" id="UP000235371"/>
    </source>
</evidence>
<keyword evidence="3" id="KW-1185">Reference proteome</keyword>
<feature type="transmembrane region" description="Helical" evidence="1">
    <location>
        <begin position="334"/>
        <end position="354"/>
    </location>
</feature>
<dbReference type="PANTHER" id="PTHR37577:SF1">
    <property type="entry name" value="INTEGRAL MEMBRANE PROTEIN"/>
    <property type="match status" value="1"/>
</dbReference>
<feature type="transmembrane region" description="Helical" evidence="1">
    <location>
        <begin position="53"/>
        <end position="76"/>
    </location>
</feature>
<feature type="transmembrane region" description="Helical" evidence="1">
    <location>
        <begin position="403"/>
        <end position="421"/>
    </location>
</feature>
<gene>
    <name evidence="2" type="ORF">K444DRAFT_537850</name>
</gene>
<feature type="transmembrane region" description="Helical" evidence="1">
    <location>
        <begin position="366"/>
        <end position="383"/>
    </location>
</feature>
<dbReference type="OrthoDB" id="5427664at2759"/>
<name>A0A2J6SXJ6_9HELO</name>
<reference evidence="2 3" key="1">
    <citation type="submission" date="2016-04" db="EMBL/GenBank/DDBJ databases">
        <title>A degradative enzymes factory behind the ericoid mycorrhizal symbiosis.</title>
        <authorList>
            <consortium name="DOE Joint Genome Institute"/>
            <person name="Martino E."/>
            <person name="Morin E."/>
            <person name="Grelet G."/>
            <person name="Kuo A."/>
            <person name="Kohler A."/>
            <person name="Daghino S."/>
            <person name="Barry K."/>
            <person name="Choi C."/>
            <person name="Cichocki N."/>
            <person name="Clum A."/>
            <person name="Copeland A."/>
            <person name="Hainaut M."/>
            <person name="Haridas S."/>
            <person name="Labutti K."/>
            <person name="Lindquist E."/>
            <person name="Lipzen A."/>
            <person name="Khouja H.-R."/>
            <person name="Murat C."/>
            <person name="Ohm R."/>
            <person name="Olson A."/>
            <person name="Spatafora J."/>
            <person name="Veneault-Fourrey C."/>
            <person name="Henrissat B."/>
            <person name="Grigoriev I."/>
            <person name="Martin F."/>
            <person name="Perotto S."/>
        </authorList>
    </citation>
    <scope>NUCLEOTIDE SEQUENCE [LARGE SCALE GENOMIC DNA]</scope>
    <source>
        <strain evidence="2 3">E</strain>
    </source>
</reference>
<dbReference type="GeneID" id="36583576"/>
<feature type="transmembrane region" description="Helical" evidence="1">
    <location>
        <begin position="159"/>
        <end position="179"/>
    </location>
</feature>
<sequence>MSLNLFSYCRSNDCCYSYYWNNNTWIPTGLPDSRNSDCQCPFKGDPDIAGPGVMAAFIATAWITCFVAGINAYCGLAKRFDKYLSYHASWNRAENLKNLLRTIVPPLPFQDSEFPAARWSFLARCIRCVGGICRWGVACVLFLFEKEMPTTRRAAKSALAILCDIQVVTGTAIVIAGIVQKTSATFYHQQFVMNYWFLTLNSFWAARAGGLNDNEDDDNWHYWTRAFAIFATCVLSVYYQWFTIPRQHRDWDPLNSGFCFISHDKTGYTQNYIWIAGLLIFAVYLFFLLLAGITSRSPTWMDRLSIQTTYLENRYREKYERWIQSTLNRPSYKILHYIAWWVLNFPIFIEWGFLRYMELVAWGDPQSIIIVLAFFGFAAWNTYDLIDLKLSNTYLAADESAWGFGQVLPVVLLGLILLNVLDSVQSECLASMTSDLREDAELE</sequence>
<dbReference type="InterPro" id="IPR053018">
    <property type="entry name" value="Elsinochrome_Biosynth-Asso"/>
</dbReference>